<sequence length="1047" mass="116268">MNFKLLRTLKGILLLSLLFCTSSYAQIKKITGKVTDNSDGGPIPGVNVSIKGKPSNVSTNADGQYTIQADPATDVLVFSFIGFVRQSIALNNRLRLDVKLSSDNKDLDEVIVVGYGTKKKSEILGSIANIKAEEIEDLPVPNIAAALRNRIPGVGVNAVSGKPGASITINIRNSAVSDQAKLSGGVVNEPLYVIDGITVSRDDFDNLDPTMVEDISFLKDASAAIYGAAGAKGVVLITTKRGKKGKPQISYTGFRGVSDNASNIDMLSAYDHALLLNDGFRIGNNPAGDFFSDADLEQLKNSTTKGWFDELWRTSAVNRHTMNISGGSDAITFFAGGNYYDESGNYGGIKYSKYAFRSGMNAKILEGLTAQVTLNADFNKKTSDTYKNGGENDQAFFQQLITTPKWVPIQINGMPVNYNNNTNPLAVVNSGNKIWNKSQGLSINASIDYRPKVVPGLSARIQFGKNNRSGSNGQYVPPYTVYNFVKTGQNGLLFTDQLQSTAPTTTAVGAANTQLLSGSNLSSSYQAIASLSYEKKIDKHNLSVMAAFDQSENNSEVLSVYWRNQILPGVDEFWGFDQSTFTKQERSFVESVQRSYISRLSYDFDKKYFLEGIARMDASSNFAPGHRWGLFPSLGLGWAASEEKFFKDNVKFVDRLKFKINYGLVGESRVGSRLWQARYTVDPNGYLYNETLGGGINPTMKPNPNISWEKARTLNVGVDMAMLDNKITFSYEFYHRFSYDMYDKGNNENFPMYAGFEAPLLNYQERTNWGSEFSLGYRTKIGANWGVNTNVLFGFANNRIDKMFYNQFQLWDITYPDLKYQFGTDTKKYNSSNYGLITKGMFRTQAQLDAFMNENPTYTINNKVPQVGWLYYEDTNGDGKITEKDQVPMFNSTNSFGVGFNVGISYKTLSLNTNFVTRFGGKEFYDSKSKAPASKTVNVPAYWKDHWTPENPDAKFPRFDDAGIGAGWNSDFWAVSGTMIRINSMTLTYKMPKNILSRIGIADSRLVLTGNNLWTIINPLKYKDPYSSTIYDYPTLRTVSLGLNVSL</sequence>
<evidence type="ECO:0000256" key="1">
    <source>
        <dbReference type="PROSITE-ProRule" id="PRU01360"/>
    </source>
</evidence>
<keyword evidence="4" id="KW-0675">Receptor</keyword>
<keyword evidence="1" id="KW-0472">Membrane</keyword>
<protein>
    <submittedName>
        <fullName evidence="4">TonB-dependent receptor</fullName>
    </submittedName>
</protein>
<keyword evidence="1" id="KW-0812">Transmembrane</keyword>
<evidence type="ECO:0000313" key="4">
    <source>
        <dbReference type="EMBL" id="WEK17711.1"/>
    </source>
</evidence>
<keyword evidence="1" id="KW-0813">Transport</keyword>
<dbReference type="NCBIfam" id="TIGR04056">
    <property type="entry name" value="OMP_RagA_SusC"/>
    <property type="match status" value="1"/>
</dbReference>
<feature type="domain" description="TonB-dependent receptor plug" evidence="3">
    <location>
        <begin position="120"/>
        <end position="234"/>
    </location>
</feature>
<dbReference type="Pfam" id="PF07715">
    <property type="entry name" value="Plug"/>
    <property type="match status" value="1"/>
</dbReference>
<dbReference type="SUPFAM" id="SSF56935">
    <property type="entry name" value="Porins"/>
    <property type="match status" value="1"/>
</dbReference>
<dbReference type="InterPro" id="IPR023996">
    <property type="entry name" value="TonB-dep_OMP_SusC/RagA"/>
</dbReference>
<feature type="signal peptide" evidence="2">
    <location>
        <begin position="1"/>
        <end position="25"/>
    </location>
</feature>
<dbReference type="PROSITE" id="PS52016">
    <property type="entry name" value="TONB_DEPENDENT_REC_3"/>
    <property type="match status" value="1"/>
</dbReference>
<evidence type="ECO:0000256" key="2">
    <source>
        <dbReference type="SAM" id="SignalP"/>
    </source>
</evidence>
<dbReference type="InterPro" id="IPR012910">
    <property type="entry name" value="Plug_dom"/>
</dbReference>
<proteinExistence type="inferred from homology"/>
<dbReference type="InterPro" id="IPR008969">
    <property type="entry name" value="CarboxyPept-like_regulatory"/>
</dbReference>
<keyword evidence="2" id="KW-0732">Signal</keyword>
<dbReference type="Gene3D" id="2.170.130.10">
    <property type="entry name" value="TonB-dependent receptor, plug domain"/>
    <property type="match status" value="1"/>
</dbReference>
<dbReference type="InterPro" id="IPR023997">
    <property type="entry name" value="TonB-dep_OMP_SusC/RagA_CS"/>
</dbReference>
<dbReference type="EMBL" id="CP119313">
    <property type="protein sequence ID" value="WEK17711.1"/>
    <property type="molecule type" value="Genomic_DNA"/>
</dbReference>
<dbReference type="AlphaFoldDB" id="A0AAJ5W5L8"/>
<dbReference type="SUPFAM" id="SSF49464">
    <property type="entry name" value="Carboxypeptidase regulatory domain-like"/>
    <property type="match status" value="1"/>
</dbReference>
<dbReference type="InterPro" id="IPR039426">
    <property type="entry name" value="TonB-dep_rcpt-like"/>
</dbReference>
<accession>A0AAJ5W5L8</accession>
<keyword evidence="1" id="KW-1134">Transmembrane beta strand</keyword>
<name>A0AAJ5W5L8_9SPHI</name>
<dbReference type="Pfam" id="PF13715">
    <property type="entry name" value="CarbopepD_reg_2"/>
    <property type="match status" value="1"/>
</dbReference>
<evidence type="ECO:0000313" key="5">
    <source>
        <dbReference type="Proteomes" id="UP001214530"/>
    </source>
</evidence>
<organism evidence="4 5">
    <name type="scientific">Candidatus Pedobacter colombiensis</name>
    <dbReference type="NCBI Taxonomy" id="3121371"/>
    <lineage>
        <taxon>Bacteria</taxon>
        <taxon>Pseudomonadati</taxon>
        <taxon>Bacteroidota</taxon>
        <taxon>Sphingobacteriia</taxon>
        <taxon>Sphingobacteriales</taxon>
        <taxon>Sphingobacteriaceae</taxon>
        <taxon>Pedobacter</taxon>
    </lineage>
</organism>
<dbReference type="InterPro" id="IPR037066">
    <property type="entry name" value="Plug_dom_sf"/>
</dbReference>
<feature type="chain" id="PRO_5042552713" evidence="2">
    <location>
        <begin position="26"/>
        <end position="1047"/>
    </location>
</feature>
<comment type="subcellular location">
    <subcellularLocation>
        <location evidence="1">Cell outer membrane</location>
        <topology evidence="1">Multi-pass membrane protein</topology>
    </subcellularLocation>
</comment>
<gene>
    <name evidence="4" type="ORF">P0Y49_12985</name>
</gene>
<dbReference type="Proteomes" id="UP001214530">
    <property type="component" value="Chromosome"/>
</dbReference>
<keyword evidence="1" id="KW-0998">Cell outer membrane</keyword>
<comment type="similarity">
    <text evidence="1">Belongs to the TonB-dependent receptor family.</text>
</comment>
<dbReference type="GO" id="GO:0009279">
    <property type="term" value="C:cell outer membrane"/>
    <property type="evidence" value="ECO:0007669"/>
    <property type="project" value="UniProtKB-SubCell"/>
</dbReference>
<evidence type="ECO:0000259" key="3">
    <source>
        <dbReference type="Pfam" id="PF07715"/>
    </source>
</evidence>
<dbReference type="NCBIfam" id="TIGR04057">
    <property type="entry name" value="SusC_RagA_signa"/>
    <property type="match status" value="1"/>
</dbReference>
<reference evidence="4" key="1">
    <citation type="submission" date="2023-03" db="EMBL/GenBank/DDBJ databases">
        <title>Andean soil-derived lignocellulolytic bacterial consortium as a source of novel taxa and putative plastic-active enzymes.</title>
        <authorList>
            <person name="Diaz-Garcia L."/>
            <person name="Chuvochina M."/>
            <person name="Feuerriegel G."/>
            <person name="Bunk B."/>
            <person name="Sproer C."/>
            <person name="Streit W.R."/>
            <person name="Rodriguez L.M."/>
            <person name="Overmann J."/>
            <person name="Jimenez D.J."/>
        </authorList>
    </citation>
    <scope>NUCLEOTIDE SEQUENCE</scope>
    <source>
        <strain evidence="4">MAG 3858</strain>
    </source>
</reference>
<dbReference type="Gene3D" id="2.60.40.1120">
    <property type="entry name" value="Carboxypeptidase-like, regulatory domain"/>
    <property type="match status" value="1"/>
</dbReference>